<protein>
    <submittedName>
        <fullName evidence="2">Uncharacterized protein</fullName>
    </submittedName>
</protein>
<dbReference type="eggNOG" id="ENOG5030E66">
    <property type="taxonomic scope" value="Bacteria"/>
</dbReference>
<dbReference type="AlphaFoldDB" id="W7LIU4"/>
<comment type="caution">
    <text evidence="2">The sequence shown here is derived from an EMBL/GenBank/DDBJ whole genome shotgun (WGS) entry which is preliminary data.</text>
</comment>
<evidence type="ECO:0000256" key="1">
    <source>
        <dbReference type="SAM" id="MobiDB-lite"/>
    </source>
</evidence>
<accession>W7LIU4</accession>
<evidence type="ECO:0000313" key="3">
    <source>
        <dbReference type="Proteomes" id="UP000019270"/>
    </source>
</evidence>
<gene>
    <name evidence="2" type="ORF">PBF_04543</name>
</gene>
<dbReference type="PATRIC" id="fig|1307436.3.peg.970"/>
<sequence>MGYYGARRKRNIDLSRFQKANEPVASLAWEQEELELEEGYEEVEEECEYEDEELNDSQSADKSVDLNQEEQNHFMLDGKPFRLKQHSQKQSFSETHVRTTTYLEKNIHQIIKMLQHQNQIESITKFINDSIKHYLTTRYSE</sequence>
<reference evidence="2 3" key="2">
    <citation type="journal article" date="2016" name="Sci. Rep.">
        <title>A novel serine protease, Sep1, from Bacillus firmus DS-1 has nematicidal activity and degrades multiple intestinal-associated nematode proteins.</title>
        <authorList>
            <person name="Geng C."/>
            <person name="Nie X."/>
            <person name="Tang Z."/>
            <person name="Zhang Y."/>
            <person name="Lin J."/>
            <person name="Sun M."/>
            <person name="Peng D."/>
        </authorList>
    </citation>
    <scope>NUCLEOTIDE SEQUENCE [LARGE SCALE GENOMIC DNA]</scope>
    <source>
        <strain evidence="2 3">DS1</strain>
    </source>
</reference>
<organism evidence="2 3">
    <name type="scientific">Cytobacillus firmus DS1</name>
    <dbReference type="NCBI Taxonomy" id="1307436"/>
    <lineage>
        <taxon>Bacteria</taxon>
        <taxon>Bacillati</taxon>
        <taxon>Bacillota</taxon>
        <taxon>Bacilli</taxon>
        <taxon>Bacillales</taxon>
        <taxon>Bacillaceae</taxon>
        <taxon>Cytobacillus</taxon>
    </lineage>
</organism>
<evidence type="ECO:0000313" key="2">
    <source>
        <dbReference type="EMBL" id="EWG12034.1"/>
    </source>
</evidence>
<dbReference type="EMBL" id="APVL01000003">
    <property type="protein sequence ID" value="EWG12034.1"/>
    <property type="molecule type" value="Genomic_DNA"/>
</dbReference>
<dbReference type="Proteomes" id="UP000019270">
    <property type="component" value="Unassembled WGS sequence"/>
</dbReference>
<feature type="compositionally biased region" description="Acidic residues" evidence="1">
    <location>
        <begin position="40"/>
        <end position="55"/>
    </location>
</feature>
<reference evidence="3" key="1">
    <citation type="submission" date="2013-03" db="EMBL/GenBank/DDBJ databases">
        <title>Draft genome sequence of Bacillus firmus DS1.</title>
        <authorList>
            <person name="Peng D."/>
            <person name="Zhu L."/>
            <person name="Sun M."/>
        </authorList>
    </citation>
    <scope>NUCLEOTIDE SEQUENCE [LARGE SCALE GENOMIC DNA]</scope>
    <source>
        <strain evidence="3">DS1</strain>
    </source>
</reference>
<name>W7LIU4_CYTFI</name>
<feature type="region of interest" description="Disordered" evidence="1">
    <location>
        <begin position="40"/>
        <end position="63"/>
    </location>
</feature>
<proteinExistence type="predicted"/>